<evidence type="ECO:0000259" key="2">
    <source>
        <dbReference type="Pfam" id="PF02698"/>
    </source>
</evidence>
<evidence type="ECO:0000313" key="3">
    <source>
        <dbReference type="EMBL" id="TXD94272.1"/>
    </source>
</evidence>
<sequence length="214" mass="24629">MNRLKKYIIYILIVLGGGIAFIWGLSFYIIDTTSDEIYSKISDLPISNTVIVLGASVHSDGKLSPILRDRVDTALDIYRSGRAKQFLLSGDNRRNDYDEVSAMKNYLLERDVPENLIFTDPAGLDTYDSMYRSDYIYKIPNAIVVTQKFHLPRTLFIAESLGLNYIGFPAKHKYYETENNLIRREKLANLKAMWEILTKQTPENMGEENPVNRF</sequence>
<evidence type="ECO:0000256" key="1">
    <source>
        <dbReference type="SAM" id="Phobius"/>
    </source>
</evidence>
<dbReference type="PANTHER" id="PTHR30336">
    <property type="entry name" value="INNER MEMBRANE PROTEIN, PROBABLE PERMEASE"/>
    <property type="match status" value="1"/>
</dbReference>
<dbReference type="CDD" id="cd06259">
    <property type="entry name" value="YdcF-like"/>
    <property type="match status" value="1"/>
</dbReference>
<organism evidence="3 4">
    <name type="scientific">Gillisia hiemivivida</name>
    <dbReference type="NCBI Taxonomy" id="291190"/>
    <lineage>
        <taxon>Bacteria</taxon>
        <taxon>Pseudomonadati</taxon>
        <taxon>Bacteroidota</taxon>
        <taxon>Flavobacteriia</taxon>
        <taxon>Flavobacteriales</taxon>
        <taxon>Flavobacteriaceae</taxon>
        <taxon>Gillisia</taxon>
    </lineage>
</organism>
<dbReference type="OrthoDB" id="9782395at2"/>
<dbReference type="GO" id="GO:0005886">
    <property type="term" value="C:plasma membrane"/>
    <property type="evidence" value="ECO:0007669"/>
    <property type="project" value="TreeGrafter"/>
</dbReference>
<proteinExistence type="predicted"/>
<dbReference type="EMBL" id="VORY01000005">
    <property type="protein sequence ID" value="TXD94272.1"/>
    <property type="molecule type" value="Genomic_DNA"/>
</dbReference>
<comment type="caution">
    <text evidence="3">The sequence shown here is derived from an EMBL/GenBank/DDBJ whole genome shotgun (WGS) entry which is preliminary data.</text>
</comment>
<dbReference type="RefSeq" id="WP_146931117.1">
    <property type="nucleotide sequence ID" value="NZ_CBCSHZ010000024.1"/>
</dbReference>
<protein>
    <recommendedName>
        <fullName evidence="2">DUF218 domain-containing protein</fullName>
    </recommendedName>
</protein>
<keyword evidence="1" id="KW-1133">Transmembrane helix</keyword>
<feature type="domain" description="DUF218" evidence="2">
    <location>
        <begin position="49"/>
        <end position="180"/>
    </location>
</feature>
<dbReference type="Proteomes" id="UP000321367">
    <property type="component" value="Unassembled WGS sequence"/>
</dbReference>
<name>A0A5C6ZW44_9FLAO</name>
<feature type="transmembrane region" description="Helical" evidence="1">
    <location>
        <begin position="7"/>
        <end position="30"/>
    </location>
</feature>
<keyword evidence="4" id="KW-1185">Reference proteome</keyword>
<dbReference type="InterPro" id="IPR051599">
    <property type="entry name" value="Cell_Envelope_Assoc"/>
</dbReference>
<dbReference type="AlphaFoldDB" id="A0A5C6ZW44"/>
<dbReference type="Pfam" id="PF02698">
    <property type="entry name" value="DUF218"/>
    <property type="match status" value="1"/>
</dbReference>
<keyword evidence="1" id="KW-0812">Transmembrane</keyword>
<accession>A0A5C6ZW44</accession>
<gene>
    <name evidence="3" type="ORF">ES724_06375</name>
</gene>
<dbReference type="PANTHER" id="PTHR30336:SF6">
    <property type="entry name" value="INTEGRAL MEMBRANE PROTEIN"/>
    <property type="match status" value="1"/>
</dbReference>
<dbReference type="InterPro" id="IPR003848">
    <property type="entry name" value="DUF218"/>
</dbReference>
<evidence type="ECO:0000313" key="4">
    <source>
        <dbReference type="Proteomes" id="UP000321367"/>
    </source>
</evidence>
<keyword evidence="1" id="KW-0472">Membrane</keyword>
<reference evidence="3 4" key="1">
    <citation type="submission" date="2019-08" db="EMBL/GenBank/DDBJ databases">
        <title>Genome sequence of Gillisia hiemivivida IC154 (type strain).</title>
        <authorList>
            <person name="Bowman J.P."/>
        </authorList>
    </citation>
    <scope>NUCLEOTIDE SEQUENCE [LARGE SCALE GENOMIC DNA]</scope>
    <source>
        <strain evidence="3 4">IC154</strain>
    </source>
</reference>